<dbReference type="EMBL" id="KN847380">
    <property type="protein sequence ID" value="KIW36035.1"/>
    <property type="molecule type" value="Genomic_DNA"/>
</dbReference>
<sequence length="103" mass="12035">MEENNNLVQLAEDGLWMDAIKFDPFDLVGLAPTADLTCELYEKQLKELSRTLHPDKISLFYGQDKKVILGDLSWPRHHYVNFLRGYISKNSQEAQVFTFMRLK</sequence>
<protein>
    <submittedName>
        <fullName evidence="1">Uncharacterized protein</fullName>
    </submittedName>
</protein>
<dbReference type="AlphaFoldDB" id="A0A0D2D1H8"/>
<gene>
    <name evidence="1" type="ORF">PV06_11668</name>
</gene>
<organism evidence="1 2">
    <name type="scientific">Exophiala oligosperma</name>
    <dbReference type="NCBI Taxonomy" id="215243"/>
    <lineage>
        <taxon>Eukaryota</taxon>
        <taxon>Fungi</taxon>
        <taxon>Dikarya</taxon>
        <taxon>Ascomycota</taxon>
        <taxon>Pezizomycotina</taxon>
        <taxon>Eurotiomycetes</taxon>
        <taxon>Chaetothyriomycetidae</taxon>
        <taxon>Chaetothyriales</taxon>
        <taxon>Herpotrichiellaceae</taxon>
        <taxon>Exophiala</taxon>
    </lineage>
</organism>
<keyword evidence="2" id="KW-1185">Reference proteome</keyword>
<evidence type="ECO:0000313" key="2">
    <source>
        <dbReference type="Proteomes" id="UP000053342"/>
    </source>
</evidence>
<evidence type="ECO:0000313" key="1">
    <source>
        <dbReference type="EMBL" id="KIW36035.1"/>
    </source>
</evidence>
<dbReference type="Proteomes" id="UP000053342">
    <property type="component" value="Unassembled WGS sequence"/>
</dbReference>
<name>A0A0D2D1H8_9EURO</name>
<dbReference type="RefSeq" id="XP_016256251.1">
    <property type="nucleotide sequence ID" value="XM_016413378.1"/>
</dbReference>
<dbReference type="OrthoDB" id="10388983at2759"/>
<proteinExistence type="predicted"/>
<accession>A0A0D2D1H8</accession>
<dbReference type="HOGENOM" id="CLU_2263754_0_0_1"/>
<reference evidence="1 2" key="1">
    <citation type="submission" date="2015-01" db="EMBL/GenBank/DDBJ databases">
        <title>The Genome Sequence of Exophiala oligosperma CBS72588.</title>
        <authorList>
            <consortium name="The Broad Institute Genomics Platform"/>
            <person name="Cuomo C."/>
            <person name="de Hoog S."/>
            <person name="Gorbushina A."/>
            <person name="Stielow B."/>
            <person name="Teixiera M."/>
            <person name="Abouelleil A."/>
            <person name="Chapman S.B."/>
            <person name="Priest M."/>
            <person name="Young S.K."/>
            <person name="Wortman J."/>
            <person name="Nusbaum C."/>
            <person name="Birren B."/>
        </authorList>
    </citation>
    <scope>NUCLEOTIDE SEQUENCE [LARGE SCALE GENOMIC DNA]</scope>
    <source>
        <strain evidence="1 2">CBS 72588</strain>
    </source>
</reference>
<dbReference type="GeneID" id="27363742"/>
<dbReference type="VEuPathDB" id="FungiDB:PV06_11668"/>